<dbReference type="Proteomes" id="UP001378592">
    <property type="component" value="Unassembled WGS sequence"/>
</dbReference>
<name>A0AAN9ZCW2_9ORTH</name>
<evidence type="ECO:0000256" key="1">
    <source>
        <dbReference type="ARBA" id="ARBA00004477"/>
    </source>
</evidence>
<feature type="transmembrane region" description="Helical" evidence="11">
    <location>
        <begin position="37"/>
        <end position="60"/>
    </location>
</feature>
<evidence type="ECO:0000256" key="9">
    <source>
        <dbReference type="ARBA" id="ARBA00023136"/>
    </source>
</evidence>
<dbReference type="InterPro" id="IPR007130">
    <property type="entry name" value="DAGAT"/>
</dbReference>
<dbReference type="GO" id="GO:0004144">
    <property type="term" value="F:diacylglycerol O-acyltransferase activity"/>
    <property type="evidence" value="ECO:0007669"/>
    <property type="project" value="TreeGrafter"/>
</dbReference>
<evidence type="ECO:0000256" key="3">
    <source>
        <dbReference type="ARBA" id="ARBA00022516"/>
    </source>
</evidence>
<evidence type="ECO:0000313" key="12">
    <source>
        <dbReference type="EMBL" id="KAK7870119.1"/>
    </source>
</evidence>
<keyword evidence="8" id="KW-0443">Lipid metabolism</keyword>
<evidence type="ECO:0000313" key="13">
    <source>
        <dbReference type="Proteomes" id="UP001378592"/>
    </source>
</evidence>
<keyword evidence="7 11" id="KW-1133">Transmembrane helix</keyword>
<evidence type="ECO:0000256" key="5">
    <source>
        <dbReference type="ARBA" id="ARBA00022692"/>
    </source>
</evidence>
<dbReference type="PANTHER" id="PTHR12317">
    <property type="entry name" value="DIACYLGLYCEROL O-ACYLTRANSFERASE"/>
    <property type="match status" value="1"/>
</dbReference>
<evidence type="ECO:0000256" key="7">
    <source>
        <dbReference type="ARBA" id="ARBA00022989"/>
    </source>
</evidence>
<evidence type="ECO:0000256" key="6">
    <source>
        <dbReference type="ARBA" id="ARBA00022824"/>
    </source>
</evidence>
<evidence type="ECO:0000256" key="4">
    <source>
        <dbReference type="ARBA" id="ARBA00022679"/>
    </source>
</evidence>
<gene>
    <name evidence="12" type="ORF">R5R35_011094</name>
</gene>
<dbReference type="SUPFAM" id="SSF69593">
    <property type="entry name" value="Glycerol-3-phosphate (1)-acyltransferase"/>
    <property type="match status" value="1"/>
</dbReference>
<comment type="subcellular location">
    <subcellularLocation>
        <location evidence="1 11">Endoplasmic reticulum membrane</location>
        <topology evidence="1 11">Multi-pass membrane protein</topology>
    </subcellularLocation>
</comment>
<evidence type="ECO:0000256" key="2">
    <source>
        <dbReference type="ARBA" id="ARBA00005420"/>
    </source>
</evidence>
<evidence type="ECO:0000256" key="10">
    <source>
        <dbReference type="ARBA" id="ARBA00023315"/>
    </source>
</evidence>
<organism evidence="12 13">
    <name type="scientific">Gryllus longicercus</name>
    <dbReference type="NCBI Taxonomy" id="2509291"/>
    <lineage>
        <taxon>Eukaryota</taxon>
        <taxon>Metazoa</taxon>
        <taxon>Ecdysozoa</taxon>
        <taxon>Arthropoda</taxon>
        <taxon>Hexapoda</taxon>
        <taxon>Insecta</taxon>
        <taxon>Pterygota</taxon>
        <taxon>Neoptera</taxon>
        <taxon>Polyneoptera</taxon>
        <taxon>Orthoptera</taxon>
        <taxon>Ensifera</taxon>
        <taxon>Gryllidea</taxon>
        <taxon>Grylloidea</taxon>
        <taxon>Gryllidae</taxon>
        <taxon>Gryllinae</taxon>
        <taxon>Gryllus</taxon>
    </lineage>
</organism>
<keyword evidence="10" id="KW-0012">Acyltransferase</keyword>
<sequence>MTAMKGGMLGRHMRLLGVQFAPLRVPLERRLQTLAASLWFITFGFGNIIAGLVVLAILLYSYYLRWLLLPYLAWVWYDKDICERGGRRNMSTRSFIGWRYFREYFPLRLEKTVDLTPDRNYLFCVFPHGVLSAGAFGQFGNEFAPFRDMFPGLEPYVHTLHIHFITPFFRELVLGLGGCSASSKSINWVLGAPGVGRAGILIVGGAAESLHCRPGVYRVILSRRKGFVKIALKNGTPLVPVFSFGETNLYDQMHNPEGSLLRRFQEFVRRKTTVAPVIPIGRGYFQYSFGLVPRRSLVTTVVGPPVEVPKISDPTNEDVDKYHKLFQDSLTTLFEENKHKYIPNADNTFLEIE</sequence>
<accession>A0AAN9ZCW2</accession>
<keyword evidence="13" id="KW-1185">Reference proteome</keyword>
<comment type="caution">
    <text evidence="12">The sequence shown here is derived from an EMBL/GenBank/DDBJ whole genome shotgun (WGS) entry which is preliminary data.</text>
</comment>
<dbReference type="Pfam" id="PF03982">
    <property type="entry name" value="DAGAT"/>
    <property type="match status" value="1"/>
</dbReference>
<dbReference type="GO" id="GO:0019432">
    <property type="term" value="P:triglyceride biosynthetic process"/>
    <property type="evidence" value="ECO:0007669"/>
    <property type="project" value="TreeGrafter"/>
</dbReference>
<proteinExistence type="inferred from homology"/>
<keyword evidence="9 11" id="KW-0472">Membrane</keyword>
<keyword evidence="4 11" id="KW-0808">Transferase</keyword>
<dbReference type="AlphaFoldDB" id="A0AAN9ZCW2"/>
<reference evidence="12 13" key="1">
    <citation type="submission" date="2024-03" db="EMBL/GenBank/DDBJ databases">
        <title>The genome assembly and annotation of the cricket Gryllus longicercus Weissman &amp; Gray.</title>
        <authorList>
            <person name="Szrajer S."/>
            <person name="Gray D."/>
            <person name="Ylla G."/>
        </authorList>
    </citation>
    <scope>NUCLEOTIDE SEQUENCE [LARGE SCALE GENOMIC DNA]</scope>
    <source>
        <strain evidence="12">DAG 2021-001</strain>
        <tissue evidence="12">Whole body minus gut</tissue>
    </source>
</reference>
<keyword evidence="3" id="KW-0444">Lipid biosynthesis</keyword>
<keyword evidence="6 11" id="KW-0256">Endoplasmic reticulum</keyword>
<protein>
    <recommendedName>
        <fullName evidence="11">Acyltransferase</fullName>
        <ecNumber evidence="11">2.3.1.-</ecNumber>
    </recommendedName>
</protein>
<dbReference type="EC" id="2.3.1.-" evidence="11"/>
<evidence type="ECO:0000256" key="8">
    <source>
        <dbReference type="ARBA" id="ARBA00023098"/>
    </source>
</evidence>
<dbReference type="PANTHER" id="PTHR12317:SF79">
    <property type="entry name" value="ACYLTRANSFERASE"/>
    <property type="match status" value="1"/>
</dbReference>
<dbReference type="GO" id="GO:0005789">
    <property type="term" value="C:endoplasmic reticulum membrane"/>
    <property type="evidence" value="ECO:0007669"/>
    <property type="project" value="UniProtKB-SubCell"/>
</dbReference>
<keyword evidence="5 11" id="KW-0812">Transmembrane</keyword>
<dbReference type="EMBL" id="JAZDUA010000064">
    <property type="protein sequence ID" value="KAK7870119.1"/>
    <property type="molecule type" value="Genomic_DNA"/>
</dbReference>
<dbReference type="CDD" id="cd07987">
    <property type="entry name" value="LPLAT_MGAT-like"/>
    <property type="match status" value="1"/>
</dbReference>
<evidence type="ECO:0000256" key="11">
    <source>
        <dbReference type="RuleBase" id="RU367023"/>
    </source>
</evidence>
<comment type="caution">
    <text evidence="11">Lacks conserved residue(s) required for the propagation of feature annotation.</text>
</comment>
<comment type="similarity">
    <text evidence="2 11">Belongs to the diacylglycerol acyltransferase family.</text>
</comment>